<feature type="domain" description="DUF7721" evidence="2">
    <location>
        <begin position="137"/>
        <end position="220"/>
    </location>
</feature>
<dbReference type="PANTHER" id="PTHR39477:SF1">
    <property type="entry name" value="BETA-FLANKING PROTEIN"/>
    <property type="match status" value="1"/>
</dbReference>
<gene>
    <name evidence="3" type="ORF">EJ06DRAFT_150747</name>
</gene>
<dbReference type="Proteomes" id="UP000799640">
    <property type="component" value="Unassembled WGS sequence"/>
</dbReference>
<proteinExistence type="predicted"/>
<feature type="compositionally biased region" description="Basic and acidic residues" evidence="1">
    <location>
        <begin position="9"/>
        <end position="39"/>
    </location>
</feature>
<dbReference type="EMBL" id="ML996703">
    <property type="protein sequence ID" value="KAF2397484.1"/>
    <property type="molecule type" value="Genomic_DNA"/>
</dbReference>
<dbReference type="InterPro" id="IPR056138">
    <property type="entry name" value="DUF7721"/>
</dbReference>
<dbReference type="Pfam" id="PF24845">
    <property type="entry name" value="DUF7721"/>
    <property type="match status" value="1"/>
</dbReference>
<name>A0A6G1HNJ6_9PEZI</name>
<protein>
    <recommendedName>
        <fullName evidence="2">DUF7721 domain-containing protein</fullName>
    </recommendedName>
</protein>
<evidence type="ECO:0000259" key="2">
    <source>
        <dbReference type="Pfam" id="PF24845"/>
    </source>
</evidence>
<dbReference type="PANTHER" id="PTHR39477">
    <property type="entry name" value="CHROMOSOME 8, WHOLE GENOME SHOTGUN SEQUENCE"/>
    <property type="match status" value="1"/>
</dbReference>
<dbReference type="AlphaFoldDB" id="A0A6G1HNJ6"/>
<organism evidence="3 4">
    <name type="scientific">Trichodelitschia bisporula</name>
    <dbReference type="NCBI Taxonomy" id="703511"/>
    <lineage>
        <taxon>Eukaryota</taxon>
        <taxon>Fungi</taxon>
        <taxon>Dikarya</taxon>
        <taxon>Ascomycota</taxon>
        <taxon>Pezizomycotina</taxon>
        <taxon>Dothideomycetes</taxon>
        <taxon>Dothideomycetes incertae sedis</taxon>
        <taxon>Phaeotrichales</taxon>
        <taxon>Phaeotrichaceae</taxon>
        <taxon>Trichodelitschia</taxon>
    </lineage>
</organism>
<feature type="compositionally biased region" description="Polar residues" evidence="1">
    <location>
        <begin position="79"/>
        <end position="88"/>
    </location>
</feature>
<reference evidence="3" key="1">
    <citation type="journal article" date="2020" name="Stud. Mycol.">
        <title>101 Dothideomycetes genomes: a test case for predicting lifestyles and emergence of pathogens.</title>
        <authorList>
            <person name="Haridas S."/>
            <person name="Albert R."/>
            <person name="Binder M."/>
            <person name="Bloem J."/>
            <person name="Labutti K."/>
            <person name="Salamov A."/>
            <person name="Andreopoulos B."/>
            <person name="Baker S."/>
            <person name="Barry K."/>
            <person name="Bills G."/>
            <person name="Bluhm B."/>
            <person name="Cannon C."/>
            <person name="Castanera R."/>
            <person name="Culley D."/>
            <person name="Daum C."/>
            <person name="Ezra D."/>
            <person name="Gonzalez J."/>
            <person name="Henrissat B."/>
            <person name="Kuo A."/>
            <person name="Liang C."/>
            <person name="Lipzen A."/>
            <person name="Lutzoni F."/>
            <person name="Magnuson J."/>
            <person name="Mondo S."/>
            <person name="Nolan M."/>
            <person name="Ohm R."/>
            <person name="Pangilinan J."/>
            <person name="Park H.-J."/>
            <person name="Ramirez L."/>
            <person name="Alfaro M."/>
            <person name="Sun H."/>
            <person name="Tritt A."/>
            <person name="Yoshinaga Y."/>
            <person name="Zwiers L.-H."/>
            <person name="Turgeon B."/>
            <person name="Goodwin S."/>
            <person name="Spatafora J."/>
            <person name="Crous P."/>
            <person name="Grigoriev I."/>
        </authorList>
    </citation>
    <scope>NUCLEOTIDE SEQUENCE</scope>
    <source>
        <strain evidence="3">CBS 262.69</strain>
    </source>
</reference>
<evidence type="ECO:0000256" key="1">
    <source>
        <dbReference type="SAM" id="MobiDB-lite"/>
    </source>
</evidence>
<evidence type="ECO:0000313" key="3">
    <source>
        <dbReference type="EMBL" id="KAF2397484.1"/>
    </source>
</evidence>
<feature type="region of interest" description="Disordered" evidence="1">
    <location>
        <begin position="1"/>
        <end position="155"/>
    </location>
</feature>
<keyword evidence="4" id="KW-1185">Reference proteome</keyword>
<feature type="compositionally biased region" description="Low complexity" evidence="1">
    <location>
        <begin position="119"/>
        <end position="133"/>
    </location>
</feature>
<evidence type="ECO:0000313" key="4">
    <source>
        <dbReference type="Proteomes" id="UP000799640"/>
    </source>
</evidence>
<sequence length="302" mass="31168">MSYNQSGYGRDDDRQQGGYGRDDRDERRQEGGYGRDSDRQQGGYGGDDRQQGGYGQQGGHSRDERPSEGYGNSGRPAPHQSSSGSGYTRPTEEREYGGGGSVGGNYYDSSARYEDEPSRPQGGRPAPRPQEGQSDSDFSGAANSAARHAGDAADSGMFGNVLGMLAGKKGKLQEEGLDEEDMVKQHQKVYGGGGQGGSGGGDIGAAAAMQALKMFTSSGSGKAGEPGTGGHNQLIGMAMGEASKLWEKQNAGSSQPAQSKESAVAQAAQMAFKMYLKSQVSGGGAASGAAGNPLMGLASKFF</sequence>
<accession>A0A6G1HNJ6</accession>
<dbReference type="OrthoDB" id="2290255at2759"/>